<evidence type="ECO:0000313" key="1">
    <source>
        <dbReference type="EnsemblPlants" id="AET6Gv20495500.1"/>
    </source>
</evidence>
<dbReference type="AlphaFoldDB" id="A0A453NVH8"/>
<proteinExistence type="predicted"/>
<accession>A0A453NVH8</accession>
<keyword evidence="2" id="KW-1185">Reference proteome</keyword>
<reference evidence="1" key="3">
    <citation type="journal article" date="2017" name="Nature">
        <title>Genome sequence of the progenitor of the wheat D genome Aegilops tauschii.</title>
        <authorList>
            <person name="Luo M.C."/>
            <person name="Gu Y.Q."/>
            <person name="Puiu D."/>
            <person name="Wang H."/>
            <person name="Twardziok S.O."/>
            <person name="Deal K.R."/>
            <person name="Huo N."/>
            <person name="Zhu T."/>
            <person name="Wang L."/>
            <person name="Wang Y."/>
            <person name="McGuire P.E."/>
            <person name="Liu S."/>
            <person name="Long H."/>
            <person name="Ramasamy R.K."/>
            <person name="Rodriguez J.C."/>
            <person name="Van S.L."/>
            <person name="Yuan L."/>
            <person name="Wang Z."/>
            <person name="Xia Z."/>
            <person name="Xiao L."/>
            <person name="Anderson O.D."/>
            <person name="Ouyang S."/>
            <person name="Liang Y."/>
            <person name="Zimin A.V."/>
            <person name="Pertea G."/>
            <person name="Qi P."/>
            <person name="Bennetzen J.L."/>
            <person name="Dai X."/>
            <person name="Dawson M.W."/>
            <person name="Muller H.G."/>
            <person name="Kugler K."/>
            <person name="Rivarola-Duarte L."/>
            <person name="Spannagl M."/>
            <person name="Mayer K.F.X."/>
            <person name="Lu F.H."/>
            <person name="Bevan M.W."/>
            <person name="Leroy P."/>
            <person name="Li P."/>
            <person name="You F.M."/>
            <person name="Sun Q."/>
            <person name="Liu Z."/>
            <person name="Lyons E."/>
            <person name="Wicker T."/>
            <person name="Salzberg S.L."/>
            <person name="Devos K.M."/>
            <person name="Dvorak J."/>
        </authorList>
    </citation>
    <scope>NUCLEOTIDE SEQUENCE [LARGE SCALE GENOMIC DNA]</scope>
    <source>
        <strain evidence="1">cv. AL8/78</strain>
    </source>
</reference>
<reference evidence="1" key="4">
    <citation type="submission" date="2019-03" db="UniProtKB">
        <authorList>
            <consortium name="EnsemblPlants"/>
        </authorList>
    </citation>
    <scope>IDENTIFICATION</scope>
</reference>
<dbReference type="EnsemblPlants" id="AET6Gv20495500.1">
    <property type="protein sequence ID" value="AET6Gv20495500.1"/>
    <property type="gene ID" value="AET6Gv20495500"/>
</dbReference>
<sequence length="52" mass="6114">MVIQLRHCRTTDRIQALAPQLGRTCGNPRKQVLLNSPIYNIEMFCIQSWNER</sequence>
<dbReference type="Gramene" id="AET6Gv20495500.1">
    <property type="protein sequence ID" value="AET6Gv20495500.1"/>
    <property type="gene ID" value="AET6Gv20495500"/>
</dbReference>
<reference evidence="2" key="2">
    <citation type="journal article" date="2017" name="Nat. Plants">
        <title>The Aegilops tauschii genome reveals multiple impacts of transposons.</title>
        <authorList>
            <person name="Zhao G."/>
            <person name="Zou C."/>
            <person name="Li K."/>
            <person name="Wang K."/>
            <person name="Li T."/>
            <person name="Gao L."/>
            <person name="Zhang X."/>
            <person name="Wang H."/>
            <person name="Yang Z."/>
            <person name="Liu X."/>
            <person name="Jiang W."/>
            <person name="Mao L."/>
            <person name="Kong X."/>
            <person name="Jiao Y."/>
            <person name="Jia J."/>
        </authorList>
    </citation>
    <scope>NUCLEOTIDE SEQUENCE [LARGE SCALE GENOMIC DNA]</scope>
    <source>
        <strain evidence="2">cv. AL8/78</strain>
    </source>
</reference>
<reference evidence="1" key="5">
    <citation type="journal article" date="2021" name="G3 (Bethesda)">
        <title>Aegilops tauschii genome assembly Aet v5.0 features greater sequence contiguity and improved annotation.</title>
        <authorList>
            <person name="Wang L."/>
            <person name="Zhu T."/>
            <person name="Rodriguez J.C."/>
            <person name="Deal K.R."/>
            <person name="Dubcovsky J."/>
            <person name="McGuire P.E."/>
            <person name="Lux T."/>
            <person name="Spannagl M."/>
            <person name="Mayer K.F.X."/>
            <person name="Baldrich P."/>
            <person name="Meyers B.C."/>
            <person name="Huo N."/>
            <person name="Gu Y.Q."/>
            <person name="Zhou H."/>
            <person name="Devos K.M."/>
            <person name="Bennetzen J.L."/>
            <person name="Unver T."/>
            <person name="Budak H."/>
            <person name="Gulick P.J."/>
            <person name="Galiba G."/>
            <person name="Kalapos B."/>
            <person name="Nelson D.R."/>
            <person name="Li P."/>
            <person name="You F.M."/>
            <person name="Luo M.C."/>
            <person name="Dvorak J."/>
        </authorList>
    </citation>
    <scope>NUCLEOTIDE SEQUENCE [LARGE SCALE GENOMIC DNA]</scope>
    <source>
        <strain evidence="1">cv. AL8/78</strain>
    </source>
</reference>
<evidence type="ECO:0000313" key="2">
    <source>
        <dbReference type="Proteomes" id="UP000015105"/>
    </source>
</evidence>
<name>A0A453NVH8_AEGTS</name>
<protein>
    <submittedName>
        <fullName evidence="1">Uncharacterized protein</fullName>
    </submittedName>
</protein>
<organism evidence="1 2">
    <name type="scientific">Aegilops tauschii subsp. strangulata</name>
    <name type="common">Goatgrass</name>
    <dbReference type="NCBI Taxonomy" id="200361"/>
    <lineage>
        <taxon>Eukaryota</taxon>
        <taxon>Viridiplantae</taxon>
        <taxon>Streptophyta</taxon>
        <taxon>Embryophyta</taxon>
        <taxon>Tracheophyta</taxon>
        <taxon>Spermatophyta</taxon>
        <taxon>Magnoliopsida</taxon>
        <taxon>Liliopsida</taxon>
        <taxon>Poales</taxon>
        <taxon>Poaceae</taxon>
        <taxon>BOP clade</taxon>
        <taxon>Pooideae</taxon>
        <taxon>Triticodae</taxon>
        <taxon>Triticeae</taxon>
        <taxon>Triticinae</taxon>
        <taxon>Aegilops</taxon>
    </lineage>
</organism>
<reference evidence="2" key="1">
    <citation type="journal article" date="2014" name="Science">
        <title>Ancient hybridizations among the ancestral genomes of bread wheat.</title>
        <authorList>
            <consortium name="International Wheat Genome Sequencing Consortium,"/>
            <person name="Marcussen T."/>
            <person name="Sandve S.R."/>
            <person name="Heier L."/>
            <person name="Spannagl M."/>
            <person name="Pfeifer M."/>
            <person name="Jakobsen K.S."/>
            <person name="Wulff B.B."/>
            <person name="Steuernagel B."/>
            <person name="Mayer K.F."/>
            <person name="Olsen O.A."/>
        </authorList>
    </citation>
    <scope>NUCLEOTIDE SEQUENCE [LARGE SCALE GENOMIC DNA]</scope>
    <source>
        <strain evidence="2">cv. AL8/78</strain>
    </source>
</reference>
<dbReference type="Proteomes" id="UP000015105">
    <property type="component" value="Chromosome 6D"/>
</dbReference>